<feature type="compositionally biased region" description="Basic residues" evidence="10">
    <location>
        <begin position="325"/>
        <end position="335"/>
    </location>
</feature>
<dbReference type="SUPFAM" id="SSF46785">
    <property type="entry name" value="Winged helix' DNA-binding domain"/>
    <property type="match status" value="1"/>
</dbReference>
<dbReference type="GO" id="GO:0005634">
    <property type="term" value="C:nucleus"/>
    <property type="evidence" value="ECO:0007669"/>
    <property type="project" value="UniProtKB-SubCell"/>
</dbReference>
<dbReference type="PROSITE" id="PS50039">
    <property type="entry name" value="FORK_HEAD_3"/>
    <property type="match status" value="1"/>
</dbReference>
<evidence type="ECO:0000256" key="6">
    <source>
        <dbReference type="ARBA" id="ARBA00023125"/>
    </source>
</evidence>
<dbReference type="InterPro" id="IPR001766">
    <property type="entry name" value="Fork_head_dom"/>
</dbReference>
<evidence type="ECO:0000256" key="8">
    <source>
        <dbReference type="ARBA" id="ARBA00023242"/>
    </source>
</evidence>
<evidence type="ECO:0000256" key="1">
    <source>
        <dbReference type="ARBA" id="ARBA00004123"/>
    </source>
</evidence>
<feature type="domain" description="Fork-head" evidence="11">
    <location>
        <begin position="238"/>
        <end position="330"/>
    </location>
</feature>
<dbReference type="InterPro" id="IPR036388">
    <property type="entry name" value="WH-like_DNA-bd_sf"/>
</dbReference>
<keyword evidence="13" id="KW-1185">Reference proteome</keyword>
<dbReference type="SMART" id="SM00339">
    <property type="entry name" value="FH"/>
    <property type="match status" value="1"/>
</dbReference>
<dbReference type="Gene3D" id="1.10.10.10">
    <property type="entry name" value="Winged helix-like DNA-binding domain superfamily/Winged helix DNA-binding domain"/>
    <property type="match status" value="1"/>
</dbReference>
<keyword evidence="6 9" id="KW-0238">DNA-binding</keyword>
<gene>
    <name evidence="12" type="primary">Foxj3</name>
    <name evidence="12" type="ORF">LSUE1_G006100</name>
</gene>
<keyword evidence="8 9" id="KW-0539">Nucleus</keyword>
<evidence type="ECO:0000259" key="11">
    <source>
        <dbReference type="PROSITE" id="PS50039"/>
    </source>
</evidence>
<evidence type="ECO:0000313" key="13">
    <source>
        <dbReference type="Proteomes" id="UP000469558"/>
    </source>
</evidence>
<dbReference type="Proteomes" id="UP000469558">
    <property type="component" value="Unassembled WGS sequence"/>
</dbReference>
<dbReference type="EMBL" id="QGMK01000519">
    <property type="protein sequence ID" value="TVY81234.1"/>
    <property type="molecule type" value="Genomic_DNA"/>
</dbReference>
<feature type="compositionally biased region" description="Polar residues" evidence="10">
    <location>
        <begin position="338"/>
        <end position="349"/>
    </location>
</feature>
<dbReference type="AlphaFoldDB" id="A0A8T9CBU1"/>
<dbReference type="Pfam" id="PF00250">
    <property type="entry name" value="Forkhead"/>
    <property type="match status" value="1"/>
</dbReference>
<organism evidence="12 13">
    <name type="scientific">Lachnellula suecica</name>
    <dbReference type="NCBI Taxonomy" id="602035"/>
    <lineage>
        <taxon>Eukaryota</taxon>
        <taxon>Fungi</taxon>
        <taxon>Dikarya</taxon>
        <taxon>Ascomycota</taxon>
        <taxon>Pezizomycotina</taxon>
        <taxon>Leotiomycetes</taxon>
        <taxon>Helotiales</taxon>
        <taxon>Lachnaceae</taxon>
        <taxon>Lachnellula</taxon>
    </lineage>
</organism>
<evidence type="ECO:0000256" key="4">
    <source>
        <dbReference type="ARBA" id="ARBA00022490"/>
    </source>
</evidence>
<evidence type="ECO:0000256" key="9">
    <source>
        <dbReference type="PROSITE-ProRule" id="PRU00089"/>
    </source>
</evidence>
<keyword evidence="7" id="KW-0804">Transcription</keyword>
<dbReference type="InterPro" id="IPR036390">
    <property type="entry name" value="WH_DNA-bd_sf"/>
</dbReference>
<dbReference type="FunFam" id="1.10.10.10:FF:000522">
    <property type="entry name" value="Forkhead domain protein"/>
    <property type="match status" value="1"/>
</dbReference>
<feature type="region of interest" description="Disordered" evidence="10">
    <location>
        <begin position="325"/>
        <end position="413"/>
    </location>
</feature>
<sequence>MNSGHYRRRPQINGLPLNYQYAESSGAPMQSTQRMFSFDSLPRAQNDQQFMMSPSTVTNMPSNNYSLTTPMALPQPPTSVWSDPNHRPMSFDDQTAGDYYGYSPSIAGMDQGNGLGMNYSDVPRTCFPCDPRMLNDGSLAGDSFEPSAYLIDPKNSMPTSPGLGFENVENSHSFSRLSISPQGRSPKLKDETPAPDNFRFRKPTPFALPSCEPSEDGRESSRETTAVDGDDPSADEPYAKLIYRALMSAPNHSMVLQEIYEWFRQNTAKGSSDSKGWMNSIRHNLSMNAAFKKTERKLIGDETKKSTEWVLEGFAIKDGVQSTTRYRKGTGAKKFTRSDNPTLSRQSSGRKGGISAAASKTKLQRHHRDRSERRRSIQRQDILHSHSHAHFPPQMRAHTPRQSSPLTPPNHERMPASCAPYYFGKVEPQLEIQYEEEMCGLEGVQGVYIDDGGPLFTHNQNGQYAGDGLPRY</sequence>
<dbReference type="GO" id="GO:0000981">
    <property type="term" value="F:DNA-binding transcription factor activity, RNA polymerase II-specific"/>
    <property type="evidence" value="ECO:0007669"/>
    <property type="project" value="TreeGrafter"/>
</dbReference>
<feature type="region of interest" description="Disordered" evidence="10">
    <location>
        <begin position="175"/>
        <end position="234"/>
    </location>
</feature>
<accession>A0A8T9CBU1</accession>
<dbReference type="OrthoDB" id="5954824at2759"/>
<evidence type="ECO:0000256" key="5">
    <source>
        <dbReference type="ARBA" id="ARBA00023015"/>
    </source>
</evidence>
<keyword evidence="3" id="KW-0217">Developmental protein</keyword>
<evidence type="ECO:0000256" key="2">
    <source>
        <dbReference type="ARBA" id="ARBA00004496"/>
    </source>
</evidence>
<proteinExistence type="predicted"/>
<dbReference type="GO" id="GO:0005737">
    <property type="term" value="C:cytoplasm"/>
    <property type="evidence" value="ECO:0007669"/>
    <property type="project" value="UniProtKB-SubCell"/>
</dbReference>
<comment type="caution">
    <text evidence="12">The sequence shown here is derived from an EMBL/GenBank/DDBJ whole genome shotgun (WGS) entry which is preliminary data.</text>
</comment>
<name>A0A8T9CBU1_9HELO</name>
<evidence type="ECO:0000313" key="12">
    <source>
        <dbReference type="EMBL" id="TVY81234.1"/>
    </source>
</evidence>
<keyword evidence="5" id="KW-0805">Transcription regulation</keyword>
<evidence type="ECO:0000256" key="3">
    <source>
        <dbReference type="ARBA" id="ARBA00022473"/>
    </source>
</evidence>
<dbReference type="PANTHER" id="PTHR45767:SF2">
    <property type="entry name" value="FORKHEAD BOX PROTEIN O"/>
    <property type="match status" value="1"/>
</dbReference>
<evidence type="ECO:0000256" key="7">
    <source>
        <dbReference type="ARBA" id="ARBA00023163"/>
    </source>
</evidence>
<comment type="subcellular location">
    <subcellularLocation>
        <location evidence="2">Cytoplasm</location>
    </subcellularLocation>
    <subcellularLocation>
        <location evidence="1 9">Nucleus</location>
    </subcellularLocation>
</comment>
<feature type="DNA-binding region" description="Fork-head" evidence="9">
    <location>
        <begin position="238"/>
        <end position="330"/>
    </location>
</feature>
<protein>
    <submittedName>
        <fullName evidence="12">Forkhead box protein J3</fullName>
    </submittedName>
</protein>
<evidence type="ECO:0000256" key="10">
    <source>
        <dbReference type="SAM" id="MobiDB-lite"/>
    </source>
</evidence>
<reference evidence="12 13" key="1">
    <citation type="submission" date="2018-05" db="EMBL/GenBank/DDBJ databases">
        <title>Genome sequencing and assembly of the regulated plant pathogen Lachnellula willkommii and related sister species for the development of diagnostic species identification markers.</title>
        <authorList>
            <person name="Giroux E."/>
            <person name="Bilodeau G."/>
        </authorList>
    </citation>
    <scope>NUCLEOTIDE SEQUENCE [LARGE SCALE GENOMIC DNA]</scope>
    <source>
        <strain evidence="12 13">CBS 268.59</strain>
    </source>
</reference>
<dbReference type="GO" id="GO:0000978">
    <property type="term" value="F:RNA polymerase II cis-regulatory region sequence-specific DNA binding"/>
    <property type="evidence" value="ECO:0007669"/>
    <property type="project" value="TreeGrafter"/>
</dbReference>
<dbReference type="PANTHER" id="PTHR45767">
    <property type="entry name" value="FORKHEAD BOX PROTEIN O"/>
    <property type="match status" value="1"/>
</dbReference>
<keyword evidence="4" id="KW-0963">Cytoplasm</keyword>